<proteinExistence type="predicted"/>
<dbReference type="PANTHER" id="PTHR47176">
    <property type="entry name" value="OSJNBA0020J04.13 PROTEIN"/>
    <property type="match status" value="1"/>
</dbReference>
<dbReference type="STRING" id="1236689.MMALV_04620"/>
<reference evidence="1 2" key="1">
    <citation type="journal article" date="2012" name="J. Bacteriol.">
        <title>Genome sequence of 'Candidatus Methanomethylophilus alvus' Mx1201, a methanogenic archaeon from the human gut belonging to a seventh order of methanogens.</title>
        <authorList>
            <person name="Borrel G."/>
            <person name="Harris H.M."/>
            <person name="Tottey W."/>
            <person name="Mihajlovski A."/>
            <person name="Parisot N."/>
            <person name="Peyretaillade E."/>
            <person name="Peyret P."/>
            <person name="Gribaldo S."/>
            <person name="O'Toole P.W."/>
            <person name="Brugere J.F."/>
        </authorList>
    </citation>
    <scope>NUCLEOTIDE SEQUENCE [LARGE SCALE GENOMIC DNA]</scope>
    <source>
        <strain evidence="1 2">Mx1201</strain>
    </source>
</reference>
<dbReference type="eggNOG" id="arCOG00891">
    <property type="taxonomic scope" value="Archaea"/>
</dbReference>
<protein>
    <submittedName>
        <fullName evidence="1">Putative deoxyribonuclease similar to YcfH, type 4</fullName>
    </submittedName>
</protein>
<evidence type="ECO:0000313" key="2">
    <source>
        <dbReference type="Proteomes" id="UP000012672"/>
    </source>
</evidence>
<organism evidence="1 2">
    <name type="scientific">Methanomethylophilus alvi (strain Mx1201)</name>
    <dbReference type="NCBI Taxonomy" id="1236689"/>
    <lineage>
        <taxon>Archaea</taxon>
        <taxon>Methanobacteriati</taxon>
        <taxon>Thermoplasmatota</taxon>
        <taxon>Thermoplasmata</taxon>
        <taxon>Methanomassiliicoccales</taxon>
        <taxon>Methanomethylophilaceae</taxon>
        <taxon>Methanomethylophilus</taxon>
    </lineage>
</organism>
<dbReference type="InterPro" id="IPR032466">
    <property type="entry name" value="Metal_Hydrolase"/>
</dbReference>
<dbReference type="GO" id="GO:0016788">
    <property type="term" value="F:hydrolase activity, acting on ester bonds"/>
    <property type="evidence" value="ECO:0007669"/>
    <property type="project" value="InterPro"/>
</dbReference>
<keyword evidence="2" id="KW-1185">Reference proteome</keyword>
<dbReference type="AlphaFoldDB" id="M9SBN1"/>
<accession>M9SBN1</accession>
<dbReference type="SUPFAM" id="SSF51556">
    <property type="entry name" value="Metallo-dependent hydrolases"/>
    <property type="match status" value="1"/>
</dbReference>
<dbReference type="PANTHER" id="PTHR47176:SF1">
    <property type="entry name" value="OS04G0577500 PROTEIN"/>
    <property type="match status" value="1"/>
</dbReference>
<dbReference type="KEGG" id="max:MMALV_04620"/>
<dbReference type="EMBL" id="CP004049">
    <property type="protein sequence ID" value="AGI85204.1"/>
    <property type="molecule type" value="Genomic_DNA"/>
</dbReference>
<dbReference type="InterPro" id="IPR001130">
    <property type="entry name" value="TatD-like"/>
</dbReference>
<gene>
    <name evidence="1" type="ORF">MMALV_04620</name>
</gene>
<dbReference type="Proteomes" id="UP000012672">
    <property type="component" value="Chromosome"/>
</dbReference>
<dbReference type="InParanoid" id="M9SBN1"/>
<dbReference type="Pfam" id="PF01026">
    <property type="entry name" value="TatD_DNase"/>
    <property type="match status" value="1"/>
</dbReference>
<dbReference type="Gene3D" id="3.20.20.140">
    <property type="entry name" value="Metal-dependent hydrolases"/>
    <property type="match status" value="1"/>
</dbReference>
<evidence type="ECO:0000313" key="1">
    <source>
        <dbReference type="EMBL" id="AGI85204.1"/>
    </source>
</evidence>
<sequence>MEERFLSILEKSSSCQIGEIGLDSKKGDVSEQMPSFTGQLDAASSMDRVVSIHMVGAEKQVLDAIRTHGRSCRGIILHSFSSESYVKPFLDLGCMFSLSPRILARSKDKVRRLLDLIPDDRLLLESDAPHQGRFFTGMGDFVRSMADVKGCPPHDLARNTYENLERTVG</sequence>
<dbReference type="HOGENOM" id="CLU_031506_9_0_2"/>
<name>M9SBN1_METAX</name>